<dbReference type="EMBL" id="CAXDID020000055">
    <property type="protein sequence ID" value="CAL6007478.1"/>
    <property type="molecule type" value="Genomic_DNA"/>
</dbReference>
<dbReference type="Proteomes" id="UP001642409">
    <property type="component" value="Unassembled WGS sequence"/>
</dbReference>
<gene>
    <name evidence="2" type="ORF">HINF_LOCUS20662</name>
    <name evidence="1" type="ORF">HINF_LOCUS39478</name>
</gene>
<proteinExistence type="predicted"/>
<dbReference type="EMBL" id="CATOUU010000825">
    <property type="protein sequence ID" value="CAI9951833.1"/>
    <property type="molecule type" value="Genomic_DNA"/>
</dbReference>
<evidence type="ECO:0000313" key="2">
    <source>
        <dbReference type="EMBL" id="CAL6007478.1"/>
    </source>
</evidence>
<name>A0AA86Q5Y9_9EUKA</name>
<keyword evidence="3" id="KW-1185">Reference proteome</keyword>
<protein>
    <submittedName>
        <fullName evidence="1">Uncharacterized protein</fullName>
    </submittedName>
</protein>
<reference evidence="1" key="1">
    <citation type="submission" date="2023-06" db="EMBL/GenBank/DDBJ databases">
        <authorList>
            <person name="Kurt Z."/>
        </authorList>
    </citation>
    <scope>NUCLEOTIDE SEQUENCE</scope>
</reference>
<sequence>MQYKYISNPYQVKNHIIQYNEFETKIQEFSQTLVEKFQIEYNYSAVNKDLVVRNEANQNCKQQINNIIVHQSKLYFQKANVLFEISFNKFTAIALIPGMKQKNVHAKLCKYKNTLLAANNGLFYQFIDNEFQQIHFYHNNELISPNEVFLYEFNNNSVLCAQSSSSTSVYLLNSSNCELIYSSPSILDLLFSTSGFQLYQISESSYLCIDFTQSELQVREFSSDLQLKNELLIENGFFLEYKKATMKLIIPDYEQFIVRRDATFNEMTKQIENAELDDVIDQFYPTINPRDFVFQNWYQLENRITVMGGGIAFSCLLCEQLYIKIFCHFQCG</sequence>
<evidence type="ECO:0000313" key="3">
    <source>
        <dbReference type="Proteomes" id="UP001642409"/>
    </source>
</evidence>
<dbReference type="AlphaFoldDB" id="A0AA86Q5Y9"/>
<reference evidence="2 3" key="2">
    <citation type="submission" date="2024-07" db="EMBL/GenBank/DDBJ databases">
        <authorList>
            <person name="Akdeniz Z."/>
        </authorList>
    </citation>
    <scope>NUCLEOTIDE SEQUENCE [LARGE SCALE GENOMIC DNA]</scope>
</reference>
<evidence type="ECO:0000313" key="1">
    <source>
        <dbReference type="EMBL" id="CAI9951833.1"/>
    </source>
</evidence>
<accession>A0AA86Q5Y9</accession>
<comment type="caution">
    <text evidence="1">The sequence shown here is derived from an EMBL/GenBank/DDBJ whole genome shotgun (WGS) entry which is preliminary data.</text>
</comment>
<organism evidence="1">
    <name type="scientific">Hexamita inflata</name>
    <dbReference type="NCBI Taxonomy" id="28002"/>
    <lineage>
        <taxon>Eukaryota</taxon>
        <taxon>Metamonada</taxon>
        <taxon>Diplomonadida</taxon>
        <taxon>Hexamitidae</taxon>
        <taxon>Hexamitinae</taxon>
        <taxon>Hexamita</taxon>
    </lineage>
</organism>